<keyword evidence="1" id="KW-0812">Transmembrane</keyword>
<evidence type="ECO:0000256" key="1">
    <source>
        <dbReference type="SAM" id="Phobius"/>
    </source>
</evidence>
<reference evidence="2 3" key="1">
    <citation type="submission" date="2016-12" db="EMBL/GenBank/DDBJ databases">
        <authorList>
            <person name="Song W.-J."/>
            <person name="Kurnit D.M."/>
        </authorList>
    </citation>
    <scope>NUCLEOTIDE SEQUENCE [LARGE SCALE GENOMIC DNA]</scope>
    <source>
        <strain evidence="2 3">IMCC3135</strain>
    </source>
</reference>
<name>A0A2Z2P1C2_9GAMM</name>
<gene>
    <name evidence="2" type="ORF">IMCC3135_31315</name>
</gene>
<proteinExistence type="predicted"/>
<dbReference type="EMBL" id="CP018632">
    <property type="protein sequence ID" value="ASJ76311.1"/>
    <property type="molecule type" value="Genomic_DNA"/>
</dbReference>
<feature type="transmembrane region" description="Helical" evidence="1">
    <location>
        <begin position="87"/>
        <end position="104"/>
    </location>
</feature>
<dbReference type="InterPro" id="IPR053170">
    <property type="entry name" value="Transcription_regulator"/>
</dbReference>
<dbReference type="OrthoDB" id="9781927at2"/>
<dbReference type="Pfam" id="PF04307">
    <property type="entry name" value="YdjM"/>
    <property type="match status" value="1"/>
</dbReference>
<dbReference type="Proteomes" id="UP000250079">
    <property type="component" value="Chromosome"/>
</dbReference>
<protein>
    <recommendedName>
        <fullName evidence="4">Inner membrane protein YbcI</fullName>
    </recommendedName>
</protein>
<feature type="transmembrane region" description="Helical" evidence="1">
    <location>
        <begin position="124"/>
        <end position="145"/>
    </location>
</feature>
<evidence type="ECO:0008006" key="4">
    <source>
        <dbReference type="Google" id="ProtNLM"/>
    </source>
</evidence>
<evidence type="ECO:0000313" key="3">
    <source>
        <dbReference type="Proteomes" id="UP000250079"/>
    </source>
</evidence>
<accession>A0A2Z2P1C2</accession>
<keyword evidence="1" id="KW-1133">Transmembrane helix</keyword>
<feature type="transmembrane region" description="Helical" evidence="1">
    <location>
        <begin position="58"/>
        <end position="75"/>
    </location>
</feature>
<dbReference type="RefSeq" id="WP_088921103.1">
    <property type="nucleotide sequence ID" value="NZ_CP018632.1"/>
</dbReference>
<dbReference type="KEGG" id="gai:IMCC3135_31315"/>
<organism evidence="2 3">
    <name type="scientific">Granulosicoccus antarcticus IMCC3135</name>
    <dbReference type="NCBI Taxonomy" id="1192854"/>
    <lineage>
        <taxon>Bacteria</taxon>
        <taxon>Pseudomonadati</taxon>
        <taxon>Pseudomonadota</taxon>
        <taxon>Gammaproteobacteria</taxon>
        <taxon>Chromatiales</taxon>
        <taxon>Granulosicoccaceae</taxon>
        <taxon>Granulosicoccus</taxon>
    </lineage>
</organism>
<feature type="transmembrane region" description="Helical" evidence="1">
    <location>
        <begin position="157"/>
        <end position="174"/>
    </location>
</feature>
<dbReference type="PANTHER" id="PTHR40031:SF1">
    <property type="entry name" value="MEMBRANE-BOUND METAL-DEPENDENT HYDROLASE"/>
    <property type="match status" value="1"/>
</dbReference>
<keyword evidence="3" id="KW-1185">Reference proteome</keyword>
<dbReference type="AlphaFoldDB" id="A0A2Z2P1C2"/>
<sequence length="350" mass="39304">MDSISQIVLGASIAHVVLGEKLGRRALLVGAVVGTLPDLDVLVPYADAIESFTYHRSWSHSLFMLTLFSFPLAVLCKRLMPKAELPFCRWWLALWLVLVTHPLLDGFTVYGTQIWWPLSTPPTAWGSVFIIDPAYTLPLLVGVVMAWRRQWLRARPMVIAGLLISSTYLGWTLVAQHITRQKVSATLAHSAVEANHVLIAPFPFSVLWRVVVVADDRYFEGYSSLLDGDSEISMQSYSNGKQACSEWLDHWPVQRMDWFTHGAFALSVKDDVLVLSDLRMGVEDDYVFEFAVAERQAGAWQPIVTRQMPVEIDADRMKLLLARIVDPNVDLTPLTPSHAMAEGECVQQLD</sequence>
<dbReference type="PANTHER" id="PTHR40031">
    <property type="entry name" value="HYPOTHETICAL MEMBRANE SPANNING PROTEIN"/>
    <property type="match status" value="1"/>
</dbReference>
<keyword evidence="1" id="KW-0472">Membrane</keyword>
<evidence type="ECO:0000313" key="2">
    <source>
        <dbReference type="EMBL" id="ASJ76311.1"/>
    </source>
</evidence>
<dbReference type="InterPro" id="IPR007404">
    <property type="entry name" value="YdjM-like"/>
</dbReference>